<keyword evidence="3" id="KW-1185">Reference proteome</keyword>
<sequence>MRPIGISRNKGERGRSMERELEEGGAQGKRKRKTPPDQENPHLLLLFQASKSPLHRHHHPPSTIHQDHHPSPTNIITTARPRARASSAASHLLGNPPSLSAPARHLMRRACPCLLPLFS</sequence>
<dbReference type="GeneID" id="72070707"/>
<dbReference type="RefSeq" id="XP_047846399.1">
    <property type="nucleotide sequence ID" value="XM_047990392.1"/>
</dbReference>
<reference evidence="2" key="1">
    <citation type="submission" date="2021-11" db="EMBL/GenBank/DDBJ databases">
        <title>Purpureocillium_takamizusanense_genome.</title>
        <authorList>
            <person name="Nguyen N.-H."/>
        </authorList>
    </citation>
    <scope>NUCLEOTIDE SEQUENCE</scope>
    <source>
        <strain evidence="2">PT3</strain>
    </source>
</reference>
<protein>
    <submittedName>
        <fullName evidence="2">Uncharacterized protein</fullName>
    </submittedName>
</protein>
<name>A0A9Q8QMP9_9HYPO</name>
<dbReference type="KEGG" id="ptkz:JDV02_008762"/>
<proteinExistence type="predicted"/>
<organism evidence="2 3">
    <name type="scientific">Purpureocillium takamizusanense</name>
    <dbReference type="NCBI Taxonomy" id="2060973"/>
    <lineage>
        <taxon>Eukaryota</taxon>
        <taxon>Fungi</taxon>
        <taxon>Dikarya</taxon>
        <taxon>Ascomycota</taxon>
        <taxon>Pezizomycotina</taxon>
        <taxon>Sordariomycetes</taxon>
        <taxon>Hypocreomycetidae</taxon>
        <taxon>Hypocreales</taxon>
        <taxon>Ophiocordycipitaceae</taxon>
        <taxon>Purpureocillium</taxon>
    </lineage>
</organism>
<dbReference type="EMBL" id="CP086361">
    <property type="protein sequence ID" value="UNI22918.1"/>
    <property type="molecule type" value="Genomic_DNA"/>
</dbReference>
<feature type="region of interest" description="Disordered" evidence="1">
    <location>
        <begin position="1"/>
        <end position="101"/>
    </location>
</feature>
<accession>A0A9Q8QMP9</accession>
<gene>
    <name evidence="2" type="ORF">JDV02_008762</name>
</gene>
<evidence type="ECO:0000256" key="1">
    <source>
        <dbReference type="SAM" id="MobiDB-lite"/>
    </source>
</evidence>
<dbReference type="AlphaFoldDB" id="A0A9Q8QMP9"/>
<evidence type="ECO:0000313" key="3">
    <source>
        <dbReference type="Proteomes" id="UP000829364"/>
    </source>
</evidence>
<dbReference type="Proteomes" id="UP000829364">
    <property type="component" value="Chromosome 8"/>
</dbReference>
<evidence type="ECO:0000313" key="2">
    <source>
        <dbReference type="EMBL" id="UNI22918.1"/>
    </source>
</evidence>
<feature type="compositionally biased region" description="Basic and acidic residues" evidence="1">
    <location>
        <begin position="9"/>
        <end position="19"/>
    </location>
</feature>